<gene>
    <name evidence="3" type="ORF">P5673_025154</name>
</gene>
<reference evidence="3" key="1">
    <citation type="journal article" date="2023" name="G3 (Bethesda)">
        <title>Whole genome assembly and annotation of the endangered Caribbean coral Acropora cervicornis.</title>
        <authorList>
            <person name="Selwyn J.D."/>
            <person name="Vollmer S.V."/>
        </authorList>
    </citation>
    <scope>NUCLEOTIDE SEQUENCE</scope>
    <source>
        <strain evidence="3">K2</strain>
    </source>
</reference>
<keyword evidence="2" id="KW-1133">Transmembrane helix</keyword>
<feature type="compositionally biased region" description="Basic and acidic residues" evidence="1">
    <location>
        <begin position="248"/>
        <end position="258"/>
    </location>
</feature>
<proteinExistence type="predicted"/>
<dbReference type="AlphaFoldDB" id="A0AAD9Q295"/>
<evidence type="ECO:0000313" key="4">
    <source>
        <dbReference type="Proteomes" id="UP001249851"/>
    </source>
</evidence>
<accession>A0AAD9Q295</accession>
<protein>
    <submittedName>
        <fullName evidence="3">Uncharacterized protein</fullName>
    </submittedName>
</protein>
<name>A0AAD9Q295_ACRCE</name>
<feature type="transmembrane region" description="Helical" evidence="2">
    <location>
        <begin position="181"/>
        <end position="202"/>
    </location>
</feature>
<sequence length="287" mass="31827">MAIEVTPESPYSSIAYNLTSAEPSDAAIKEPVMVIVDGLDVNEWDQRMEDGFKAEVARTATQYCNAEQAKCLTSSARSRRWRSSDMVFAPNMVHILPGYPKRSPEDPKVAMIALYLSLPPDVSQGTVLSKYILTTVIKSNMPSIGRSMDGSIVIAYPLRSPPGKFQTNDNKSEANRTGATVGGIVGGCLFLVVIVALLMVYVKNRRSRVGFDLKQEKEPVRGEQSLEKVVELRKHPRAVSSNVVESQNPREETREQTHDYPVASTIPQDQKLDETCKEDLGIELQRI</sequence>
<organism evidence="3 4">
    <name type="scientific">Acropora cervicornis</name>
    <name type="common">Staghorn coral</name>
    <dbReference type="NCBI Taxonomy" id="6130"/>
    <lineage>
        <taxon>Eukaryota</taxon>
        <taxon>Metazoa</taxon>
        <taxon>Cnidaria</taxon>
        <taxon>Anthozoa</taxon>
        <taxon>Hexacorallia</taxon>
        <taxon>Scleractinia</taxon>
        <taxon>Astrocoeniina</taxon>
        <taxon>Acroporidae</taxon>
        <taxon>Acropora</taxon>
    </lineage>
</organism>
<dbReference type="Proteomes" id="UP001249851">
    <property type="component" value="Unassembled WGS sequence"/>
</dbReference>
<dbReference type="EMBL" id="JARQWQ010000077">
    <property type="protein sequence ID" value="KAK2553407.1"/>
    <property type="molecule type" value="Genomic_DNA"/>
</dbReference>
<evidence type="ECO:0000256" key="2">
    <source>
        <dbReference type="SAM" id="Phobius"/>
    </source>
</evidence>
<keyword evidence="2" id="KW-0472">Membrane</keyword>
<dbReference type="CDD" id="cd12087">
    <property type="entry name" value="TM_EGFR-like"/>
    <property type="match status" value="1"/>
</dbReference>
<evidence type="ECO:0000256" key="1">
    <source>
        <dbReference type="SAM" id="MobiDB-lite"/>
    </source>
</evidence>
<evidence type="ECO:0000313" key="3">
    <source>
        <dbReference type="EMBL" id="KAK2553407.1"/>
    </source>
</evidence>
<reference evidence="3" key="2">
    <citation type="journal article" date="2023" name="Science">
        <title>Genomic signatures of disease resistance in endangered staghorn corals.</title>
        <authorList>
            <person name="Vollmer S.V."/>
            <person name="Selwyn J.D."/>
            <person name="Despard B.A."/>
            <person name="Roesel C.L."/>
        </authorList>
    </citation>
    <scope>NUCLEOTIDE SEQUENCE</scope>
    <source>
        <strain evidence="3">K2</strain>
    </source>
</reference>
<comment type="caution">
    <text evidence="3">The sequence shown here is derived from an EMBL/GenBank/DDBJ whole genome shotgun (WGS) entry which is preliminary data.</text>
</comment>
<keyword evidence="4" id="KW-1185">Reference proteome</keyword>
<keyword evidence="2" id="KW-0812">Transmembrane</keyword>
<feature type="region of interest" description="Disordered" evidence="1">
    <location>
        <begin position="237"/>
        <end position="258"/>
    </location>
</feature>